<reference evidence="6 7" key="1">
    <citation type="submission" date="2018-12" db="EMBL/GenBank/DDBJ databases">
        <authorList>
            <person name="Li F."/>
        </authorList>
    </citation>
    <scope>NUCLEOTIDE SEQUENCE [LARGE SCALE GENOMIC DNA]</scope>
    <source>
        <strain evidence="6 7">8H24J-4-2</strain>
    </source>
</reference>
<dbReference type="InterPro" id="IPR036271">
    <property type="entry name" value="Tet_transcr_reg_TetR-rel_C_sf"/>
</dbReference>
<dbReference type="PANTHER" id="PTHR47506">
    <property type="entry name" value="TRANSCRIPTIONAL REGULATORY PROTEIN"/>
    <property type="match status" value="1"/>
</dbReference>
<feature type="DNA-binding region" description="H-T-H motif" evidence="4">
    <location>
        <begin position="27"/>
        <end position="46"/>
    </location>
</feature>
<dbReference type="SUPFAM" id="SSF46689">
    <property type="entry name" value="Homeodomain-like"/>
    <property type="match status" value="1"/>
</dbReference>
<keyword evidence="7" id="KW-1185">Reference proteome</keyword>
<sequence length="186" mass="20256">MTAAETRDRVLEHATELFHREGYRAVGVDRLASAAGISKKTLYQLFRSKDDVLVAALEASREMAVADLPDEHDDRSVRQRLVAVFEAQLVYASRPEFSGCFFVNVATELRDPAHAAVGMAHLQKSELTKYVQRQAEMAGVEDSAFLAEQLTVLHTGAADYALLTGSYPLSVFAAVEALIDAAGIAK</sequence>
<protein>
    <submittedName>
        <fullName evidence="6">TetR/AcrR family transcriptional regulator</fullName>
    </submittedName>
</protein>
<dbReference type="Proteomes" id="UP000288603">
    <property type="component" value="Unassembled WGS sequence"/>
</dbReference>
<evidence type="ECO:0000256" key="3">
    <source>
        <dbReference type="ARBA" id="ARBA00023163"/>
    </source>
</evidence>
<dbReference type="OrthoDB" id="3196926at2"/>
<accession>A0A444QF47</accession>
<feature type="domain" description="HTH tetR-type" evidence="5">
    <location>
        <begin position="4"/>
        <end position="64"/>
    </location>
</feature>
<dbReference type="Gene3D" id="1.10.357.10">
    <property type="entry name" value="Tetracycline Repressor, domain 2"/>
    <property type="match status" value="1"/>
</dbReference>
<dbReference type="PANTHER" id="PTHR47506:SF6">
    <property type="entry name" value="HTH-TYPE TRANSCRIPTIONAL REPRESSOR NEMR"/>
    <property type="match status" value="1"/>
</dbReference>
<dbReference type="GO" id="GO:0003677">
    <property type="term" value="F:DNA binding"/>
    <property type="evidence" value="ECO:0007669"/>
    <property type="project" value="UniProtKB-UniRule"/>
</dbReference>
<evidence type="ECO:0000313" key="6">
    <source>
        <dbReference type="EMBL" id="RWZ68138.1"/>
    </source>
</evidence>
<name>A0A444QF47_9MICO</name>
<dbReference type="PROSITE" id="PS50977">
    <property type="entry name" value="HTH_TETR_2"/>
    <property type="match status" value="1"/>
</dbReference>
<dbReference type="EMBL" id="RZNC01000001">
    <property type="protein sequence ID" value="RWZ68138.1"/>
    <property type="molecule type" value="Genomic_DNA"/>
</dbReference>
<evidence type="ECO:0000259" key="5">
    <source>
        <dbReference type="PROSITE" id="PS50977"/>
    </source>
</evidence>
<dbReference type="SUPFAM" id="SSF48498">
    <property type="entry name" value="Tetracyclin repressor-like, C-terminal domain"/>
    <property type="match status" value="1"/>
</dbReference>
<dbReference type="RefSeq" id="WP_128497379.1">
    <property type="nucleotide sequence ID" value="NZ_RZNC01000001.1"/>
</dbReference>
<dbReference type="InterPro" id="IPR009057">
    <property type="entry name" value="Homeodomain-like_sf"/>
</dbReference>
<dbReference type="AlphaFoldDB" id="A0A444QF47"/>
<evidence type="ECO:0000256" key="2">
    <source>
        <dbReference type="ARBA" id="ARBA00023125"/>
    </source>
</evidence>
<keyword evidence="3" id="KW-0804">Transcription</keyword>
<comment type="caution">
    <text evidence="6">The sequence shown here is derived from an EMBL/GenBank/DDBJ whole genome shotgun (WGS) entry which is preliminary data.</text>
</comment>
<keyword evidence="1" id="KW-0805">Transcription regulation</keyword>
<evidence type="ECO:0000256" key="1">
    <source>
        <dbReference type="ARBA" id="ARBA00023015"/>
    </source>
</evidence>
<dbReference type="InterPro" id="IPR001647">
    <property type="entry name" value="HTH_TetR"/>
</dbReference>
<organism evidence="6 7">
    <name type="scientific">Labedella populi</name>
    <dbReference type="NCBI Taxonomy" id="2498850"/>
    <lineage>
        <taxon>Bacteria</taxon>
        <taxon>Bacillati</taxon>
        <taxon>Actinomycetota</taxon>
        <taxon>Actinomycetes</taxon>
        <taxon>Micrococcales</taxon>
        <taxon>Microbacteriaceae</taxon>
        <taxon>Labedella</taxon>
    </lineage>
</organism>
<dbReference type="PRINTS" id="PR00455">
    <property type="entry name" value="HTHTETR"/>
</dbReference>
<proteinExistence type="predicted"/>
<evidence type="ECO:0000256" key="4">
    <source>
        <dbReference type="PROSITE-ProRule" id="PRU00335"/>
    </source>
</evidence>
<dbReference type="Pfam" id="PF00440">
    <property type="entry name" value="TetR_N"/>
    <property type="match status" value="1"/>
</dbReference>
<evidence type="ECO:0000313" key="7">
    <source>
        <dbReference type="Proteomes" id="UP000288603"/>
    </source>
</evidence>
<gene>
    <name evidence="6" type="ORF">ELQ92_02560</name>
</gene>
<keyword evidence="2 4" id="KW-0238">DNA-binding</keyword>